<organism evidence="9 10">
    <name type="scientific">Streptomyces davaonensis (strain DSM 101723 / JCM 4913 / KCC S-0913 / 768)</name>
    <dbReference type="NCBI Taxonomy" id="1214101"/>
    <lineage>
        <taxon>Bacteria</taxon>
        <taxon>Bacillati</taxon>
        <taxon>Actinomycetota</taxon>
        <taxon>Actinomycetes</taxon>
        <taxon>Kitasatosporales</taxon>
        <taxon>Streptomycetaceae</taxon>
        <taxon>Streptomyces</taxon>
    </lineage>
</organism>
<dbReference type="PATRIC" id="fig|1214101.3.peg.3828"/>
<evidence type="ECO:0000256" key="4">
    <source>
        <dbReference type="ARBA" id="ARBA00023136"/>
    </source>
</evidence>
<feature type="compositionally biased region" description="Low complexity" evidence="7">
    <location>
        <begin position="336"/>
        <end position="351"/>
    </location>
</feature>
<keyword evidence="4 5" id="KW-0472">Membrane</keyword>
<dbReference type="Gene3D" id="3.30.460.80">
    <property type="entry name" value="NADH:ubiquinone oxidoreductase, 30kDa subunit"/>
    <property type="match status" value="1"/>
</dbReference>
<dbReference type="Pfam" id="PF00146">
    <property type="entry name" value="NADHdh"/>
    <property type="match status" value="1"/>
</dbReference>
<dbReference type="AlphaFoldDB" id="K4QVN2"/>
<feature type="transmembrane region" description="Helical" evidence="5">
    <location>
        <begin position="359"/>
        <end position="378"/>
    </location>
</feature>
<dbReference type="InterPro" id="IPR001694">
    <property type="entry name" value="NADH_UbQ_OxRdtase_su1/FPO"/>
</dbReference>
<sequence>MSAVGWLPAPVEELFGPEATAEESYEVLTVDVPSASWTSALRTARDELGCTYFDWLSAVDEPGTGFRVAAHVAALAPVRRLLLRTTVPHESAVLESAITVYAGAAWHERETHEMFGVTFEGHPALDHLLLPETFEGHPLRKDFVLAARVAKAWPGAKEPGESEHGGPKRRQMLPPGVPDPNEWGPLKGQLPPAPGPPGARSGPSGGRAPGTRRGSRRRRRGASGTTHPVRVGRLGEPGRGGDRYGDSSDGDSSGGGRPHGDPAPPFPQREPGLGEPAGGYGTGTHDTCTQYGRSDRHGRHPPLGRPVAPRPPGLRRRTGPGRSTRRHPRRRPRTPRTPTRTPRTGQPTRRPAVNDVLDVTLRLLVVFVVFLTFPLLIGQTEHKVMAHMQGRLGPMYAGGFHGWAQLVADGVKFAQKEDVVPAGADRRIFQLAPAVALLPYLLVLLAIPIGPSEGAVGEVIDAGVFFVLAVMGVGVLGALMAGWASANKFSLLGGLRTAAQLLAYELPMLLAAASVAMAAGTVSLPGILDAFEWWWLPWQIVGAIVFFVAGLAELQRPPFDMPVADSEIIFGAYTEYTGLRFALFLLAEYAGIVVLCGLTTVLFLGGWHGPWGEDGLGWVWTLLKTALLAFVVIWLRVTYPRLREDQLQKLSWTLLVPLALAQIALTGVVKVVIE</sequence>
<dbReference type="Pfam" id="PF00329">
    <property type="entry name" value="Complex1_30kDa"/>
    <property type="match status" value="1"/>
</dbReference>
<keyword evidence="2 5" id="KW-0812">Transmembrane</keyword>
<feature type="transmembrane region" description="Helical" evidence="5">
    <location>
        <begin position="617"/>
        <end position="638"/>
    </location>
</feature>
<feature type="transmembrane region" description="Helical" evidence="5">
    <location>
        <begin position="534"/>
        <end position="552"/>
    </location>
</feature>
<evidence type="ECO:0000259" key="8">
    <source>
        <dbReference type="Pfam" id="PF00329"/>
    </source>
</evidence>
<dbReference type="SUPFAM" id="SSF143243">
    <property type="entry name" value="Nqo5-like"/>
    <property type="match status" value="1"/>
</dbReference>
<evidence type="ECO:0000256" key="1">
    <source>
        <dbReference type="ARBA" id="ARBA00004141"/>
    </source>
</evidence>
<dbReference type="GO" id="GO:0009060">
    <property type="term" value="P:aerobic respiration"/>
    <property type="evidence" value="ECO:0007669"/>
    <property type="project" value="TreeGrafter"/>
</dbReference>
<feature type="transmembrane region" description="Helical" evidence="5">
    <location>
        <begin position="462"/>
        <end position="485"/>
    </location>
</feature>
<dbReference type="eggNOG" id="COG1005">
    <property type="taxonomic scope" value="Bacteria"/>
</dbReference>
<evidence type="ECO:0000256" key="6">
    <source>
        <dbReference type="RuleBase" id="RU000471"/>
    </source>
</evidence>
<evidence type="ECO:0000256" key="2">
    <source>
        <dbReference type="ARBA" id="ARBA00022692"/>
    </source>
</evidence>
<feature type="domain" description="NADH:ubiquinone oxidoreductase 30kDa subunit" evidence="8">
    <location>
        <begin position="30"/>
        <end position="148"/>
    </location>
</feature>
<gene>
    <name evidence="5" type="primary">nuoH</name>
    <name evidence="9" type="ORF">BN159_3772</name>
</gene>
<dbReference type="InterPro" id="IPR001268">
    <property type="entry name" value="NADH_UbQ_OxRdtase_30kDa_su"/>
</dbReference>
<evidence type="ECO:0000256" key="7">
    <source>
        <dbReference type="SAM" id="MobiDB-lite"/>
    </source>
</evidence>
<name>K4QVN2_STRDJ</name>
<accession>K4QVN2</accession>
<dbReference type="GO" id="GO:0003954">
    <property type="term" value="F:NADH dehydrogenase activity"/>
    <property type="evidence" value="ECO:0007669"/>
    <property type="project" value="TreeGrafter"/>
</dbReference>
<reference evidence="9 10" key="1">
    <citation type="journal article" date="2012" name="J. Bacteriol.">
        <title>Genome sequence of the bacterium Streptomyces davawensis JCM 4913 and heterologous production of the unique antibiotic roseoflavin.</title>
        <authorList>
            <person name="Jankowitsch F."/>
            <person name="Schwarz J."/>
            <person name="Ruckert C."/>
            <person name="Gust B."/>
            <person name="Szczepanowski R."/>
            <person name="Blom J."/>
            <person name="Pelzer S."/>
            <person name="Kalinowski J."/>
            <person name="Mack M."/>
        </authorList>
    </citation>
    <scope>NUCLEOTIDE SEQUENCE [LARGE SCALE GENOMIC DNA]</scope>
    <source>
        <strain evidence="10">DSM 101723 / JCM 4913 / KCC S-0913 / 768</strain>
    </source>
</reference>
<comment type="subcellular location">
    <subcellularLocation>
        <location evidence="5 6">Cell membrane</location>
        <topology evidence="5 6">Multi-pass membrane protein</topology>
    </subcellularLocation>
    <subcellularLocation>
        <location evidence="1">Membrane</location>
        <topology evidence="1">Multi-pass membrane protein</topology>
    </subcellularLocation>
</comment>
<comment type="subunit">
    <text evidence="5">NDH-1 is composed of 14 different subunits. Subunits NuoA, H, J, K, L, M, N constitute the membrane sector of the complex.</text>
</comment>
<evidence type="ECO:0000256" key="3">
    <source>
        <dbReference type="ARBA" id="ARBA00022989"/>
    </source>
</evidence>
<evidence type="ECO:0000256" key="5">
    <source>
        <dbReference type="HAMAP-Rule" id="MF_01350"/>
    </source>
</evidence>
<dbReference type="EC" id="7.1.1.-" evidence="5"/>
<dbReference type="GO" id="GO:0008137">
    <property type="term" value="F:NADH dehydrogenase (ubiquinone) activity"/>
    <property type="evidence" value="ECO:0007669"/>
    <property type="project" value="InterPro"/>
</dbReference>
<dbReference type="GO" id="GO:0048038">
    <property type="term" value="F:quinone binding"/>
    <property type="evidence" value="ECO:0007669"/>
    <property type="project" value="UniProtKB-KW"/>
</dbReference>
<comment type="similarity">
    <text evidence="5 6">Belongs to the complex I subunit 1 family.</text>
</comment>
<keyword evidence="10" id="KW-1185">Reference proteome</keyword>
<dbReference type="PANTHER" id="PTHR11432">
    <property type="entry name" value="NADH DEHYDROGENASE SUBUNIT 1"/>
    <property type="match status" value="1"/>
</dbReference>
<keyword evidence="5" id="KW-0874">Quinone</keyword>
<dbReference type="InterPro" id="IPR037232">
    <property type="entry name" value="NADH_quin_OxRdtase_su_C/D-like"/>
</dbReference>
<evidence type="ECO:0000313" key="10">
    <source>
        <dbReference type="Proteomes" id="UP000008043"/>
    </source>
</evidence>
<evidence type="ECO:0000313" key="9">
    <source>
        <dbReference type="EMBL" id="CCK28151.1"/>
    </source>
</evidence>
<comment type="catalytic activity">
    <reaction evidence="5">
        <text>a quinone + NADH + 5 H(+)(in) = a quinol + NAD(+) + 4 H(+)(out)</text>
        <dbReference type="Rhea" id="RHEA:57888"/>
        <dbReference type="ChEBI" id="CHEBI:15378"/>
        <dbReference type="ChEBI" id="CHEBI:24646"/>
        <dbReference type="ChEBI" id="CHEBI:57540"/>
        <dbReference type="ChEBI" id="CHEBI:57945"/>
        <dbReference type="ChEBI" id="CHEBI:132124"/>
    </reaction>
</comment>
<feature type="transmembrane region" description="Helical" evidence="5">
    <location>
        <begin position="506"/>
        <end position="528"/>
    </location>
</feature>
<feature type="transmembrane region" description="Helical" evidence="5">
    <location>
        <begin position="650"/>
        <end position="673"/>
    </location>
</feature>
<dbReference type="GO" id="GO:0016655">
    <property type="term" value="F:oxidoreductase activity, acting on NAD(P)H, quinone or similar compound as acceptor"/>
    <property type="evidence" value="ECO:0007669"/>
    <property type="project" value="UniProtKB-UniRule"/>
</dbReference>
<feature type="compositionally biased region" description="Basic residues" evidence="7">
    <location>
        <begin position="313"/>
        <end position="334"/>
    </location>
</feature>
<keyword evidence="3 5" id="KW-1133">Transmembrane helix</keyword>
<keyword evidence="5" id="KW-0830">Ubiquinone</keyword>
<dbReference type="Proteomes" id="UP000008043">
    <property type="component" value="Chromosome"/>
</dbReference>
<dbReference type="HOGENOM" id="CLU_407624_0_0_11"/>
<feature type="transmembrane region" description="Helical" evidence="5">
    <location>
        <begin position="581"/>
        <end position="605"/>
    </location>
</feature>
<dbReference type="STRING" id="1214101.BN159_3772"/>
<keyword evidence="5" id="KW-1003">Cell membrane</keyword>
<feature type="region of interest" description="Disordered" evidence="7">
    <location>
        <begin position="154"/>
        <end position="351"/>
    </location>
</feature>
<comment type="function">
    <text evidence="5">NDH-1 shuttles electrons from NADH, via FMN and iron-sulfur (Fe-S) centers, to quinones in the respiratory chain. The immediate electron acceptor for the enzyme in this species is believed to be ubiquinone. Couples the redox reaction to proton translocation (for every two electrons transferred, four hydrogen ions are translocated across the cytoplasmic membrane), and thus conserves the redox energy in a proton gradient. This subunit may bind ubiquinone.</text>
</comment>
<keyword evidence="5 6" id="KW-0520">NAD</keyword>
<dbReference type="EMBL" id="HE971709">
    <property type="protein sequence ID" value="CCK28151.1"/>
    <property type="molecule type" value="Genomic_DNA"/>
</dbReference>
<dbReference type="PANTHER" id="PTHR11432:SF3">
    <property type="entry name" value="NADH-UBIQUINONE OXIDOREDUCTASE CHAIN 1"/>
    <property type="match status" value="1"/>
</dbReference>
<dbReference type="KEGG" id="sdv:BN159_3772"/>
<dbReference type="eggNOG" id="COG0852">
    <property type="taxonomic scope" value="Bacteria"/>
</dbReference>
<feature type="transmembrane region" description="Helical" evidence="5">
    <location>
        <begin position="431"/>
        <end position="450"/>
    </location>
</feature>
<dbReference type="HAMAP" id="MF_01350">
    <property type="entry name" value="NDH1_NuoH"/>
    <property type="match status" value="1"/>
</dbReference>
<proteinExistence type="inferred from homology"/>
<dbReference type="GO" id="GO:0005886">
    <property type="term" value="C:plasma membrane"/>
    <property type="evidence" value="ECO:0007669"/>
    <property type="project" value="UniProtKB-SubCell"/>
</dbReference>
<keyword evidence="5" id="KW-1278">Translocase</keyword>
<protein>
    <recommendedName>
        <fullName evidence="5">NADH-quinone oxidoreductase subunit H</fullName>
        <ecNumber evidence="5">7.1.1.-</ecNumber>
    </recommendedName>
    <alternativeName>
        <fullName evidence="5">NADH dehydrogenase I subunit H</fullName>
    </alternativeName>
    <alternativeName>
        <fullName evidence="5">NDH-1 subunit H</fullName>
    </alternativeName>
</protein>